<dbReference type="PANTHER" id="PTHR31545:SF5">
    <property type="entry name" value="SPEEDY PROTEIN A"/>
    <property type="match status" value="1"/>
</dbReference>
<accession>A0A9D4LB01</accession>
<reference evidence="4" key="2">
    <citation type="submission" date="2020-11" db="EMBL/GenBank/DDBJ databases">
        <authorList>
            <person name="McCartney M.A."/>
            <person name="Auch B."/>
            <person name="Kono T."/>
            <person name="Mallez S."/>
            <person name="Becker A."/>
            <person name="Gohl D.M."/>
            <person name="Silverstein K.A.T."/>
            <person name="Koren S."/>
            <person name="Bechman K.B."/>
            <person name="Herman A."/>
            <person name="Abrahante J.E."/>
            <person name="Garbe J."/>
        </authorList>
    </citation>
    <scope>NUCLEOTIDE SEQUENCE</scope>
    <source>
        <strain evidence="4">Duluth1</strain>
        <tissue evidence="4">Whole animal</tissue>
    </source>
</reference>
<dbReference type="InterPro" id="IPR020984">
    <property type="entry name" value="Speedy"/>
</dbReference>
<evidence type="ECO:0000256" key="3">
    <source>
        <dbReference type="SAM" id="MobiDB-lite"/>
    </source>
</evidence>
<dbReference type="AlphaFoldDB" id="A0A9D4LB01"/>
<evidence type="ECO:0008006" key="6">
    <source>
        <dbReference type="Google" id="ProtNLM"/>
    </source>
</evidence>
<name>A0A9D4LB01_DREPO</name>
<feature type="compositionally biased region" description="Polar residues" evidence="3">
    <location>
        <begin position="286"/>
        <end position="309"/>
    </location>
</feature>
<dbReference type="GO" id="GO:0019901">
    <property type="term" value="F:protein kinase binding"/>
    <property type="evidence" value="ECO:0007669"/>
    <property type="project" value="InterPro"/>
</dbReference>
<keyword evidence="5" id="KW-1185">Reference proteome</keyword>
<dbReference type="InterPro" id="IPR052316">
    <property type="entry name" value="Speedy-Ringo_regulator"/>
</dbReference>
<evidence type="ECO:0000313" key="4">
    <source>
        <dbReference type="EMBL" id="KAH3854710.1"/>
    </source>
</evidence>
<dbReference type="Proteomes" id="UP000828390">
    <property type="component" value="Unassembled WGS sequence"/>
</dbReference>
<keyword evidence="2" id="KW-0131">Cell cycle</keyword>
<organism evidence="4 5">
    <name type="scientific">Dreissena polymorpha</name>
    <name type="common">Zebra mussel</name>
    <name type="synonym">Mytilus polymorpha</name>
    <dbReference type="NCBI Taxonomy" id="45954"/>
    <lineage>
        <taxon>Eukaryota</taxon>
        <taxon>Metazoa</taxon>
        <taxon>Spiralia</taxon>
        <taxon>Lophotrochozoa</taxon>
        <taxon>Mollusca</taxon>
        <taxon>Bivalvia</taxon>
        <taxon>Autobranchia</taxon>
        <taxon>Heteroconchia</taxon>
        <taxon>Euheterodonta</taxon>
        <taxon>Imparidentia</taxon>
        <taxon>Neoheterodontei</taxon>
        <taxon>Myida</taxon>
        <taxon>Dreissenoidea</taxon>
        <taxon>Dreissenidae</taxon>
        <taxon>Dreissena</taxon>
    </lineage>
</organism>
<comment type="similarity">
    <text evidence="1">Belongs to the Speedy/Ringo family.</text>
</comment>
<comment type="caution">
    <text evidence="4">The sequence shown here is derived from an EMBL/GenBank/DDBJ whole genome shotgun (WGS) entry which is preliminary data.</text>
</comment>
<feature type="non-terminal residue" evidence="4">
    <location>
        <position position="328"/>
    </location>
</feature>
<dbReference type="Pfam" id="PF11357">
    <property type="entry name" value="Spy1"/>
    <property type="match status" value="1"/>
</dbReference>
<protein>
    <recommendedName>
        <fullName evidence="6">Speedy protein A</fullName>
    </recommendedName>
</protein>
<dbReference type="EMBL" id="JAIWYP010000003">
    <property type="protein sequence ID" value="KAH3854710.1"/>
    <property type="molecule type" value="Genomic_DNA"/>
</dbReference>
<gene>
    <name evidence="4" type="ORF">DPMN_097259</name>
</gene>
<evidence type="ECO:0000256" key="1">
    <source>
        <dbReference type="ARBA" id="ARBA00010932"/>
    </source>
</evidence>
<evidence type="ECO:0000256" key="2">
    <source>
        <dbReference type="ARBA" id="ARBA00023306"/>
    </source>
</evidence>
<evidence type="ECO:0000313" key="5">
    <source>
        <dbReference type="Proteomes" id="UP000828390"/>
    </source>
</evidence>
<proteinExistence type="inferred from homology"/>
<feature type="region of interest" description="Disordered" evidence="3">
    <location>
        <begin position="255"/>
        <end position="328"/>
    </location>
</feature>
<reference evidence="4" key="1">
    <citation type="journal article" date="2019" name="bioRxiv">
        <title>The Genome of the Zebra Mussel, Dreissena polymorpha: A Resource for Invasive Species Research.</title>
        <authorList>
            <person name="McCartney M.A."/>
            <person name="Auch B."/>
            <person name="Kono T."/>
            <person name="Mallez S."/>
            <person name="Zhang Y."/>
            <person name="Obille A."/>
            <person name="Becker A."/>
            <person name="Abrahante J.E."/>
            <person name="Garbe J."/>
            <person name="Badalamenti J.P."/>
            <person name="Herman A."/>
            <person name="Mangelson H."/>
            <person name="Liachko I."/>
            <person name="Sullivan S."/>
            <person name="Sone E.D."/>
            <person name="Koren S."/>
            <person name="Silverstein K.A.T."/>
            <person name="Beckman K.B."/>
            <person name="Gohl D.M."/>
        </authorList>
    </citation>
    <scope>NUCLEOTIDE SEQUENCE</scope>
    <source>
        <strain evidence="4">Duluth1</strain>
        <tissue evidence="4">Whole animal</tissue>
    </source>
</reference>
<sequence length="328" mass="38535">MSSSKNQNGENTYKNVNFRPAFQRHPKKNALKRHLDQSYETDNVKTENVIVQPAQPENHSAKRLKSDWDLLFFNHERNALNIFRVPMQETPPVPKTFETGHTNGFSKIKKRKSFLVTGKEMKSFFHLLEDDVIKDFLHRDKCLKITDKYLIAMVFAYFKRAEFKIREYTRMNFFVALYLANDMEEDEEELKYEIFPWALGDNWRDRFPKFLLKRDRLWARIDHRAVVSRCCADQIMAIEPDHLMWSRGRPEHHAGAQRSYLKHEDEDGFPHGPSSSPRPCLECDTDSQYDSASPHSVSWYVSSGQSTPDNGEEFIEKPGKTQSTFDMK</sequence>
<dbReference type="PANTHER" id="PTHR31545">
    <property type="entry name" value="SEEDY PROTEIN A/C FAMILY MEMBER"/>
    <property type="match status" value="1"/>
</dbReference>